<sequence length="102" mass="11948">MLRVLENHYPGMKVTKTESMIMCKVLEEKWKSPWIIANMVREIQKCLSDKQYNIQNILRKGNKLADHLANIDIDKGNGSYTEFNSLEMEGRMIINSEKLQYP</sequence>
<keyword evidence="2" id="KW-1185">Reference proteome</keyword>
<dbReference type="SUPFAM" id="SSF53098">
    <property type="entry name" value="Ribonuclease H-like"/>
    <property type="match status" value="1"/>
</dbReference>
<dbReference type="InterPro" id="IPR012337">
    <property type="entry name" value="RNaseH-like_sf"/>
</dbReference>
<evidence type="ECO:0008006" key="3">
    <source>
        <dbReference type="Google" id="ProtNLM"/>
    </source>
</evidence>
<dbReference type="GO" id="GO:0003676">
    <property type="term" value="F:nucleic acid binding"/>
    <property type="evidence" value="ECO:0007669"/>
    <property type="project" value="InterPro"/>
</dbReference>
<reference evidence="1" key="2">
    <citation type="submission" date="2019-01" db="UniProtKB">
        <authorList>
            <consortium name="EnsemblPlants"/>
        </authorList>
    </citation>
    <scope>IDENTIFICATION</scope>
    <source>
        <strain evidence="1">cv. Heinz 1706</strain>
    </source>
</reference>
<dbReference type="STRING" id="4081.A0A3Q7HN07"/>
<dbReference type="Gramene" id="Solyc08g065535.1.1">
    <property type="protein sequence ID" value="Solyc08g065535.1.1"/>
    <property type="gene ID" value="Solyc08g065535.1"/>
</dbReference>
<evidence type="ECO:0000313" key="1">
    <source>
        <dbReference type="EnsemblPlants" id="Solyc08g065535.1.1"/>
    </source>
</evidence>
<proteinExistence type="predicted"/>
<dbReference type="InterPro" id="IPR036397">
    <property type="entry name" value="RNaseH_sf"/>
</dbReference>
<organism evidence="1">
    <name type="scientific">Solanum lycopersicum</name>
    <name type="common">Tomato</name>
    <name type="synonym">Lycopersicon esculentum</name>
    <dbReference type="NCBI Taxonomy" id="4081"/>
    <lineage>
        <taxon>Eukaryota</taxon>
        <taxon>Viridiplantae</taxon>
        <taxon>Streptophyta</taxon>
        <taxon>Embryophyta</taxon>
        <taxon>Tracheophyta</taxon>
        <taxon>Spermatophyta</taxon>
        <taxon>Magnoliopsida</taxon>
        <taxon>eudicotyledons</taxon>
        <taxon>Gunneridae</taxon>
        <taxon>Pentapetalae</taxon>
        <taxon>asterids</taxon>
        <taxon>lamiids</taxon>
        <taxon>Solanales</taxon>
        <taxon>Solanaceae</taxon>
        <taxon>Solanoideae</taxon>
        <taxon>Solaneae</taxon>
        <taxon>Solanum</taxon>
        <taxon>Solanum subgen. Lycopersicon</taxon>
    </lineage>
</organism>
<dbReference type="InParanoid" id="A0A3Q7HN07"/>
<dbReference type="Proteomes" id="UP000004994">
    <property type="component" value="Chromosome 8"/>
</dbReference>
<dbReference type="EnsemblPlants" id="Solyc08g065535.1.1">
    <property type="protein sequence ID" value="Solyc08g065535.1.1"/>
    <property type="gene ID" value="Solyc08g065535.1"/>
</dbReference>
<reference evidence="1" key="1">
    <citation type="journal article" date="2012" name="Nature">
        <title>The tomato genome sequence provides insights into fleshy fruit evolution.</title>
        <authorList>
            <consortium name="Tomato Genome Consortium"/>
        </authorList>
    </citation>
    <scope>NUCLEOTIDE SEQUENCE [LARGE SCALE GENOMIC DNA]</scope>
    <source>
        <strain evidence="1">cv. Heinz 1706</strain>
    </source>
</reference>
<name>A0A3Q7HN07_SOLLC</name>
<dbReference type="Gene3D" id="3.30.420.10">
    <property type="entry name" value="Ribonuclease H-like superfamily/Ribonuclease H"/>
    <property type="match status" value="1"/>
</dbReference>
<evidence type="ECO:0000313" key="2">
    <source>
        <dbReference type="Proteomes" id="UP000004994"/>
    </source>
</evidence>
<dbReference type="AlphaFoldDB" id="A0A3Q7HN07"/>
<accession>A0A3Q7HN07</accession>
<protein>
    <recommendedName>
        <fullName evidence="3">RNase H type-1 domain-containing protein</fullName>
    </recommendedName>
</protein>